<evidence type="ECO:0000313" key="3">
    <source>
        <dbReference type="Proteomes" id="UP000477750"/>
    </source>
</evidence>
<keyword evidence="1" id="KW-0472">Membrane</keyword>
<feature type="transmembrane region" description="Helical" evidence="1">
    <location>
        <begin position="6"/>
        <end position="28"/>
    </location>
</feature>
<dbReference type="InterPro" id="IPR031596">
    <property type="entry name" value="MaAIMP_sms"/>
</dbReference>
<organism evidence="2 3">
    <name type="scientific">Glycomyces albidus</name>
    <dbReference type="NCBI Taxonomy" id="2656774"/>
    <lineage>
        <taxon>Bacteria</taxon>
        <taxon>Bacillati</taxon>
        <taxon>Actinomycetota</taxon>
        <taxon>Actinomycetes</taxon>
        <taxon>Glycomycetales</taxon>
        <taxon>Glycomycetaceae</taxon>
        <taxon>Glycomyces</taxon>
    </lineage>
</organism>
<gene>
    <name evidence="2" type="ORF">GFD30_01850</name>
</gene>
<keyword evidence="1" id="KW-0812">Transmembrane</keyword>
<dbReference type="NCBIfam" id="NF033493">
    <property type="entry name" value="MetS_like_NSS"/>
    <property type="match status" value="1"/>
</dbReference>
<evidence type="ECO:0000256" key="1">
    <source>
        <dbReference type="SAM" id="Phobius"/>
    </source>
</evidence>
<keyword evidence="3" id="KW-1185">Reference proteome</keyword>
<dbReference type="AlphaFoldDB" id="A0A6L5G412"/>
<protein>
    <submittedName>
        <fullName evidence="2">Methionine/alanine import family NSS transporter small subunit</fullName>
    </submittedName>
</protein>
<name>A0A6L5G412_9ACTN</name>
<reference evidence="2 3" key="1">
    <citation type="submission" date="2019-10" db="EMBL/GenBank/DDBJ databases">
        <title>Glycomyces albidus sp. nov., a novel actinomycete isolated from rhizosphere soil of wheat (Triticum aestivum L.).</title>
        <authorList>
            <person name="Qian L."/>
        </authorList>
    </citation>
    <scope>NUCLEOTIDE SEQUENCE [LARGE SCALE GENOMIC DNA]</scope>
    <source>
        <strain evidence="2 3">NEAU-7082</strain>
    </source>
</reference>
<dbReference type="Pfam" id="PF16951">
    <property type="entry name" value="MaAIMP_sms"/>
    <property type="match status" value="1"/>
</dbReference>
<evidence type="ECO:0000313" key="2">
    <source>
        <dbReference type="EMBL" id="MQM24328.1"/>
    </source>
</evidence>
<accession>A0A6L5G412</accession>
<dbReference type="EMBL" id="WIAO01000002">
    <property type="protein sequence ID" value="MQM24328.1"/>
    <property type="molecule type" value="Genomic_DNA"/>
</dbReference>
<proteinExistence type="predicted"/>
<keyword evidence="1" id="KW-1133">Transmembrane helix</keyword>
<dbReference type="RefSeq" id="WP_153023539.1">
    <property type="nucleotide sequence ID" value="NZ_WIAO01000002.1"/>
</dbReference>
<dbReference type="Proteomes" id="UP000477750">
    <property type="component" value="Unassembled WGS sequence"/>
</dbReference>
<sequence length="37" mass="3814">MSASAITMMIIAILVIGGGLLVSATVLMTHPDEPEDD</sequence>
<comment type="caution">
    <text evidence="2">The sequence shown here is derived from an EMBL/GenBank/DDBJ whole genome shotgun (WGS) entry which is preliminary data.</text>
</comment>